<sequence length="127" mass="14507">MRSHCRLKGSLLQGSEPRDQLFQMLKVTRLPSLQSLLMKAPRRSHRQMSSRHPSHGAASCRKLKESLLVPSRPLLRARRTPRKRESSLARLHSWPLECISWTHTNPGMHSPETAEARRDSARALADT</sequence>
<evidence type="ECO:0000313" key="3">
    <source>
        <dbReference type="Proteomes" id="UP001321473"/>
    </source>
</evidence>
<keyword evidence="3" id="KW-1185">Reference proteome</keyword>
<dbReference type="EMBL" id="JARKHS020021598">
    <property type="protein sequence ID" value="KAK8770141.1"/>
    <property type="molecule type" value="Genomic_DNA"/>
</dbReference>
<feature type="compositionally biased region" description="Basic residues" evidence="1">
    <location>
        <begin position="40"/>
        <end position="54"/>
    </location>
</feature>
<dbReference type="Proteomes" id="UP001321473">
    <property type="component" value="Unassembled WGS sequence"/>
</dbReference>
<dbReference type="AlphaFoldDB" id="A0AAQ4E617"/>
<accession>A0AAQ4E617</accession>
<feature type="region of interest" description="Disordered" evidence="1">
    <location>
        <begin position="39"/>
        <end position="63"/>
    </location>
</feature>
<protein>
    <submittedName>
        <fullName evidence="2">Uncharacterized protein</fullName>
    </submittedName>
</protein>
<evidence type="ECO:0000256" key="1">
    <source>
        <dbReference type="SAM" id="MobiDB-lite"/>
    </source>
</evidence>
<proteinExistence type="predicted"/>
<name>A0AAQ4E617_AMBAM</name>
<comment type="caution">
    <text evidence="2">The sequence shown here is derived from an EMBL/GenBank/DDBJ whole genome shotgun (WGS) entry which is preliminary data.</text>
</comment>
<reference evidence="2 3" key="1">
    <citation type="journal article" date="2023" name="Arcadia Sci">
        <title>De novo assembly of a long-read Amblyomma americanum tick genome.</title>
        <authorList>
            <person name="Chou S."/>
            <person name="Poskanzer K.E."/>
            <person name="Rollins M."/>
            <person name="Thuy-Boun P.S."/>
        </authorList>
    </citation>
    <scope>NUCLEOTIDE SEQUENCE [LARGE SCALE GENOMIC DNA]</scope>
    <source>
        <strain evidence="2">F_SG_1</strain>
        <tissue evidence="2">Salivary glands</tissue>
    </source>
</reference>
<evidence type="ECO:0000313" key="2">
    <source>
        <dbReference type="EMBL" id="KAK8770141.1"/>
    </source>
</evidence>
<feature type="region of interest" description="Disordered" evidence="1">
    <location>
        <begin position="105"/>
        <end position="127"/>
    </location>
</feature>
<feature type="compositionally biased region" description="Basic and acidic residues" evidence="1">
    <location>
        <begin position="112"/>
        <end position="121"/>
    </location>
</feature>
<organism evidence="2 3">
    <name type="scientific">Amblyomma americanum</name>
    <name type="common">Lone star tick</name>
    <dbReference type="NCBI Taxonomy" id="6943"/>
    <lineage>
        <taxon>Eukaryota</taxon>
        <taxon>Metazoa</taxon>
        <taxon>Ecdysozoa</taxon>
        <taxon>Arthropoda</taxon>
        <taxon>Chelicerata</taxon>
        <taxon>Arachnida</taxon>
        <taxon>Acari</taxon>
        <taxon>Parasitiformes</taxon>
        <taxon>Ixodida</taxon>
        <taxon>Ixodoidea</taxon>
        <taxon>Ixodidae</taxon>
        <taxon>Amblyomminae</taxon>
        <taxon>Amblyomma</taxon>
    </lineage>
</organism>
<gene>
    <name evidence="2" type="ORF">V5799_013394</name>
</gene>